<evidence type="ECO:0000313" key="3">
    <source>
        <dbReference type="Proteomes" id="UP001237448"/>
    </source>
</evidence>
<dbReference type="InterPro" id="IPR050508">
    <property type="entry name" value="Methyltransf_Superfamily"/>
</dbReference>
<dbReference type="PANTHER" id="PTHR42912">
    <property type="entry name" value="METHYLTRANSFERASE"/>
    <property type="match status" value="1"/>
</dbReference>
<dbReference type="InterPro" id="IPR029063">
    <property type="entry name" value="SAM-dependent_MTases_sf"/>
</dbReference>
<proteinExistence type="predicted"/>
<dbReference type="CDD" id="cd02440">
    <property type="entry name" value="AdoMet_MTases"/>
    <property type="match status" value="1"/>
</dbReference>
<dbReference type="Pfam" id="PF08241">
    <property type="entry name" value="Methyltransf_11"/>
    <property type="match status" value="1"/>
</dbReference>
<protein>
    <submittedName>
        <fullName evidence="2">Ubiquinone/menaquinone biosynthesis C-methylase UbiE</fullName>
    </submittedName>
</protein>
<gene>
    <name evidence="2" type="ORF">J3R73_000220</name>
</gene>
<feature type="domain" description="Methyltransferase type 11" evidence="1">
    <location>
        <begin position="56"/>
        <end position="150"/>
    </location>
</feature>
<comment type="caution">
    <text evidence="2">The sequence shown here is derived from an EMBL/GenBank/DDBJ whole genome shotgun (WGS) entry which is preliminary data.</text>
</comment>
<keyword evidence="3" id="KW-1185">Reference proteome</keyword>
<dbReference type="SUPFAM" id="SSF53335">
    <property type="entry name" value="S-adenosyl-L-methionine-dependent methyltransferases"/>
    <property type="match status" value="1"/>
</dbReference>
<evidence type="ECO:0000313" key="2">
    <source>
        <dbReference type="EMBL" id="MDQ0390428.1"/>
    </source>
</evidence>
<dbReference type="InterPro" id="IPR013216">
    <property type="entry name" value="Methyltransf_11"/>
</dbReference>
<evidence type="ECO:0000259" key="1">
    <source>
        <dbReference type="Pfam" id="PF08241"/>
    </source>
</evidence>
<sequence length="272" mass="30152">MKRINRDLKEEIRDYWSKRSETFDLAFGHAIAAGPELDAWAAAVKQALGPQPRRVLELACGTGEVTGVLLGLGHEVTALDFSEAMLTVARRKHAGHKKVRFILADAESTMEDEASYEAIICRHLVWTLTEPEQAFSDWRRILRPGGLLLIFDGDWARPTLMGRAASLVIHVIDLLVGADPHHGGMSDRHAAIMAQLPFGGGLTTKRLVPMLADAGFADIELSSQWTIAVAQRKHATLRNKLRTLIYRRFILSCRKSGEAAGSLRPHVDRRHG</sequence>
<organism evidence="2 3">
    <name type="scientific">Labrys monachus</name>
    <dbReference type="NCBI Taxonomy" id="217067"/>
    <lineage>
        <taxon>Bacteria</taxon>
        <taxon>Pseudomonadati</taxon>
        <taxon>Pseudomonadota</taxon>
        <taxon>Alphaproteobacteria</taxon>
        <taxon>Hyphomicrobiales</taxon>
        <taxon>Xanthobacteraceae</taxon>
        <taxon>Labrys</taxon>
    </lineage>
</organism>
<name>A0ABU0F740_9HYPH</name>
<keyword evidence="2" id="KW-0830">Ubiquinone</keyword>
<dbReference type="RefSeq" id="WP_307421613.1">
    <property type="nucleotide sequence ID" value="NZ_JAUSVK010000001.1"/>
</dbReference>
<dbReference type="PANTHER" id="PTHR42912:SF80">
    <property type="entry name" value="METHYLTRANSFERASE DOMAIN-CONTAINING PROTEIN"/>
    <property type="match status" value="1"/>
</dbReference>
<dbReference type="Proteomes" id="UP001237448">
    <property type="component" value="Unassembled WGS sequence"/>
</dbReference>
<accession>A0ABU0F740</accession>
<reference evidence="2 3" key="1">
    <citation type="submission" date="2023-07" db="EMBL/GenBank/DDBJ databases">
        <title>Genomic Encyclopedia of Type Strains, Phase IV (KMG-IV): sequencing the most valuable type-strain genomes for metagenomic binning, comparative biology and taxonomic classification.</title>
        <authorList>
            <person name="Goeker M."/>
        </authorList>
    </citation>
    <scope>NUCLEOTIDE SEQUENCE [LARGE SCALE GENOMIC DNA]</scope>
    <source>
        <strain evidence="2 3">DSM 5896</strain>
    </source>
</reference>
<dbReference type="Gene3D" id="3.40.50.150">
    <property type="entry name" value="Vaccinia Virus protein VP39"/>
    <property type="match status" value="1"/>
</dbReference>
<dbReference type="EMBL" id="JAUSVK010000001">
    <property type="protein sequence ID" value="MDQ0390428.1"/>
    <property type="molecule type" value="Genomic_DNA"/>
</dbReference>